<keyword evidence="1" id="KW-1185">Reference proteome</keyword>
<accession>A0A915D5W7</accession>
<evidence type="ECO:0000313" key="1">
    <source>
        <dbReference type="Proteomes" id="UP000887574"/>
    </source>
</evidence>
<protein>
    <submittedName>
        <fullName evidence="2">Uncharacterized protein</fullName>
    </submittedName>
</protein>
<proteinExistence type="predicted"/>
<name>A0A915D5W7_9BILA</name>
<dbReference type="AlphaFoldDB" id="A0A915D5W7"/>
<organism evidence="1 2">
    <name type="scientific">Ditylenchus dipsaci</name>
    <dbReference type="NCBI Taxonomy" id="166011"/>
    <lineage>
        <taxon>Eukaryota</taxon>
        <taxon>Metazoa</taxon>
        <taxon>Ecdysozoa</taxon>
        <taxon>Nematoda</taxon>
        <taxon>Chromadorea</taxon>
        <taxon>Rhabditida</taxon>
        <taxon>Tylenchina</taxon>
        <taxon>Tylenchomorpha</taxon>
        <taxon>Sphaerularioidea</taxon>
        <taxon>Anguinidae</taxon>
        <taxon>Anguininae</taxon>
        <taxon>Ditylenchus</taxon>
    </lineage>
</organism>
<evidence type="ECO:0000313" key="2">
    <source>
        <dbReference type="WBParaSite" id="jg16377"/>
    </source>
</evidence>
<dbReference type="WBParaSite" id="jg16377">
    <property type="protein sequence ID" value="jg16377"/>
    <property type="gene ID" value="jg16377"/>
</dbReference>
<reference evidence="2" key="1">
    <citation type="submission" date="2022-11" db="UniProtKB">
        <authorList>
            <consortium name="WormBaseParasite"/>
        </authorList>
    </citation>
    <scope>IDENTIFICATION</scope>
</reference>
<dbReference type="Proteomes" id="UP000887574">
    <property type="component" value="Unplaced"/>
</dbReference>
<sequence length="285" mass="32621">MVDALTENIVKDHDMSESLRRKNISLEYLLAAYNFVGRFLALERIVIREDDEPGYGEVNDSARLAQFALPVPLELNGVDKLCHNLVNAFGSTRDTFRQRTSLVKYLVGVSYKGDPEQKVQLRKCVLAMLVDAVSANCAVQDYPTRKSYALDYLERCKEARHFLCANFSKLAEAVLKNKVRTIIIDDEDDVEEDGQQPYKKIKMMDDIGDGISSVHEYLDDTCFIALVTFLTQLKAMGFPIVKNLVIWLTKFMVNVKDSDLLEQFEWTQGMEEWLVKEKLVTQELD</sequence>